<protein>
    <submittedName>
        <fullName evidence="2">Uncharacterized protein</fullName>
    </submittedName>
</protein>
<dbReference type="EMBL" id="CAAALY010043308">
    <property type="protein sequence ID" value="VEL19790.1"/>
    <property type="molecule type" value="Genomic_DNA"/>
</dbReference>
<sequence length="172" mass="18667">MHVTLDQGHRGQFRPDGLFCLHLASNRLWAVAIPGRLTAPTALSQTNGQFGPVEWKWLIDASRGRSGKCVRLAGVRGREPGAGARGSSGLSQLPEAILVSKPCPPRLFSPARPAFGLSLKPHSLSRNDDSTSSLLFSNRPLASRPARSFWPPSVSGASSYLKQRQFDPRQSK</sequence>
<feature type="region of interest" description="Disordered" evidence="1">
    <location>
        <begin position="153"/>
        <end position="172"/>
    </location>
</feature>
<organism evidence="2 3">
    <name type="scientific">Protopolystoma xenopodis</name>
    <dbReference type="NCBI Taxonomy" id="117903"/>
    <lineage>
        <taxon>Eukaryota</taxon>
        <taxon>Metazoa</taxon>
        <taxon>Spiralia</taxon>
        <taxon>Lophotrochozoa</taxon>
        <taxon>Platyhelminthes</taxon>
        <taxon>Monogenea</taxon>
        <taxon>Polyopisthocotylea</taxon>
        <taxon>Polystomatidea</taxon>
        <taxon>Polystomatidae</taxon>
        <taxon>Protopolystoma</taxon>
    </lineage>
</organism>
<keyword evidence="3" id="KW-1185">Reference proteome</keyword>
<evidence type="ECO:0000256" key="1">
    <source>
        <dbReference type="SAM" id="MobiDB-lite"/>
    </source>
</evidence>
<proteinExistence type="predicted"/>
<accession>A0A3S5AGK9</accession>
<reference evidence="2" key="1">
    <citation type="submission" date="2018-11" db="EMBL/GenBank/DDBJ databases">
        <authorList>
            <consortium name="Pathogen Informatics"/>
        </authorList>
    </citation>
    <scope>NUCLEOTIDE SEQUENCE</scope>
</reference>
<evidence type="ECO:0000313" key="3">
    <source>
        <dbReference type="Proteomes" id="UP000784294"/>
    </source>
</evidence>
<gene>
    <name evidence="2" type="ORF">PXEA_LOCUS13230</name>
</gene>
<name>A0A3S5AGK9_9PLAT</name>
<dbReference type="Proteomes" id="UP000784294">
    <property type="component" value="Unassembled WGS sequence"/>
</dbReference>
<comment type="caution">
    <text evidence="2">The sequence shown here is derived from an EMBL/GenBank/DDBJ whole genome shotgun (WGS) entry which is preliminary data.</text>
</comment>
<dbReference type="AlphaFoldDB" id="A0A3S5AGK9"/>
<evidence type="ECO:0000313" key="2">
    <source>
        <dbReference type="EMBL" id="VEL19790.1"/>
    </source>
</evidence>